<evidence type="ECO:0000256" key="1">
    <source>
        <dbReference type="SAM" id="MobiDB-lite"/>
    </source>
</evidence>
<dbReference type="EMBL" id="JACCFH010000001">
    <property type="protein sequence ID" value="NYG31636.1"/>
    <property type="molecule type" value="Genomic_DNA"/>
</dbReference>
<feature type="compositionally biased region" description="Basic residues" evidence="1">
    <location>
        <begin position="207"/>
        <end position="219"/>
    </location>
</feature>
<dbReference type="Proteomes" id="UP000518288">
    <property type="component" value="Unassembled WGS sequence"/>
</dbReference>
<accession>A0A7Y9QVE8</accession>
<keyword evidence="3" id="KW-1185">Reference proteome</keyword>
<evidence type="ECO:0000313" key="2">
    <source>
        <dbReference type="EMBL" id="NYG31636.1"/>
    </source>
</evidence>
<protein>
    <submittedName>
        <fullName evidence="2">Uncharacterized protein</fullName>
    </submittedName>
</protein>
<reference evidence="2 3" key="1">
    <citation type="submission" date="2020-07" db="EMBL/GenBank/DDBJ databases">
        <title>Genomic Encyclopedia of Archaeal and Bacterial Type Strains, Phase II (KMG-II): from individual species to whole genera.</title>
        <authorList>
            <person name="Goeker M."/>
        </authorList>
    </citation>
    <scope>NUCLEOTIDE SEQUENCE [LARGE SCALE GENOMIC DNA]</scope>
    <source>
        <strain evidence="2 3">DSM 21226</strain>
    </source>
</reference>
<name>A0A7Y9QVE8_9BURK</name>
<evidence type="ECO:0000313" key="3">
    <source>
        <dbReference type="Proteomes" id="UP000518288"/>
    </source>
</evidence>
<feature type="region of interest" description="Disordered" evidence="1">
    <location>
        <begin position="195"/>
        <end position="219"/>
    </location>
</feature>
<dbReference type="AlphaFoldDB" id="A0A7Y9QVE8"/>
<comment type="caution">
    <text evidence="2">The sequence shown here is derived from an EMBL/GenBank/DDBJ whole genome shotgun (WGS) entry which is preliminary data.</text>
</comment>
<organism evidence="2 3">
    <name type="scientific">Sphaerotilus montanus</name>
    <dbReference type="NCBI Taxonomy" id="522889"/>
    <lineage>
        <taxon>Bacteria</taxon>
        <taxon>Pseudomonadati</taxon>
        <taxon>Pseudomonadota</taxon>
        <taxon>Betaproteobacteria</taxon>
        <taxon>Burkholderiales</taxon>
        <taxon>Sphaerotilaceae</taxon>
        <taxon>Sphaerotilus</taxon>
    </lineage>
</organism>
<gene>
    <name evidence="2" type="ORF">BDD16_000622</name>
</gene>
<sequence length="219" mass="25366">MESTTQEESTWCDIYLEFSTENYWTKKPFDPFTSTLAEAEKLNNLHETDLNTIPALVQFITAQELEKRKDYYKEHPLKGVALCIQNDLVAPLWLAYAFLREYRSAAHGRVRTWDEAFGPPLPKGTNLALFRRARINTTKVINLFSKKIQENPLRSVNKALWEEIGREVGEGATRAEELYREARKLGRGLTLEQLRSRGMSRHDAKPTKTKKHTGLRRKT</sequence>
<dbReference type="RefSeq" id="WP_179632610.1">
    <property type="nucleotide sequence ID" value="NZ_JACCFH010000001.1"/>
</dbReference>
<proteinExistence type="predicted"/>